<evidence type="ECO:0000256" key="1">
    <source>
        <dbReference type="SAM" id="Phobius"/>
    </source>
</evidence>
<evidence type="ECO:0000313" key="3">
    <source>
        <dbReference type="Proteomes" id="UP000015104"/>
    </source>
</evidence>
<dbReference type="EnsemblMetazoa" id="tetur19g03401.1">
    <property type="protein sequence ID" value="tetur19g03401.1"/>
    <property type="gene ID" value="tetur19g03401"/>
</dbReference>
<name>T1KSJ6_TETUR</name>
<keyword evidence="1" id="KW-0472">Membrane</keyword>
<reference evidence="2" key="2">
    <citation type="submission" date="2015-06" db="UniProtKB">
        <authorList>
            <consortium name="EnsemblMetazoa"/>
        </authorList>
    </citation>
    <scope>IDENTIFICATION</scope>
</reference>
<dbReference type="Proteomes" id="UP000015104">
    <property type="component" value="Unassembled WGS sequence"/>
</dbReference>
<accession>T1KSJ6</accession>
<dbReference type="AlphaFoldDB" id="T1KSJ6"/>
<keyword evidence="1" id="KW-1133">Transmembrane helix</keyword>
<feature type="transmembrane region" description="Helical" evidence="1">
    <location>
        <begin position="352"/>
        <end position="380"/>
    </location>
</feature>
<feature type="transmembrane region" description="Helical" evidence="1">
    <location>
        <begin position="138"/>
        <end position="157"/>
    </location>
</feature>
<feature type="transmembrane region" description="Helical" evidence="1">
    <location>
        <begin position="95"/>
        <end position="118"/>
    </location>
</feature>
<feature type="transmembrane region" description="Helical" evidence="1">
    <location>
        <begin position="324"/>
        <end position="346"/>
    </location>
</feature>
<sequence>MMNFREMLFKFSCNCCSMRLFLMSYLDMESDNLDRDSNSLCKSFGFKSIELWLTRKSKVKLAVELLDELEDSGNRWLCTLRGYQQKSSVTRRKIFVNWILALVGLVITLKTFLTTFISNKFIGILLGDIFFGLPGHDIQNMLLTMIFLLSSGVKHVGFEKERLNRYKILRVYHKLRETQFEYDELMLSQHDCTQIRKFIYLFGQFYKIDSPAVSIAIPVWLLLIYLTNPVNQESLFNAIITGLWTLITAIVFIYGAYATVWSFIHNTLIVVFVIHSLKSLYSYGESILDQGCSEAQISKYLTQQNRIYNLVHQHVVEMGMVTGYGIFVVSCTGNFALFVSIFIGTGSNLTDYVILAVGCMNMTSIVTLNTVGALSANMILSCRALNYRIARRIRCQFKYKLKLLMTCERLNLTRIGFSTGGIYKLDSESFLLYLLENAGLMLMFITNFNKLNTQ</sequence>
<dbReference type="EMBL" id="CAEY01000423">
    <property type="status" value="NOT_ANNOTATED_CDS"/>
    <property type="molecule type" value="Genomic_DNA"/>
</dbReference>
<proteinExistence type="predicted"/>
<feature type="transmembrane region" description="Helical" evidence="1">
    <location>
        <begin position="205"/>
        <end position="226"/>
    </location>
</feature>
<keyword evidence="1" id="KW-0812">Transmembrane</keyword>
<organism evidence="2 3">
    <name type="scientific">Tetranychus urticae</name>
    <name type="common">Two-spotted spider mite</name>
    <dbReference type="NCBI Taxonomy" id="32264"/>
    <lineage>
        <taxon>Eukaryota</taxon>
        <taxon>Metazoa</taxon>
        <taxon>Ecdysozoa</taxon>
        <taxon>Arthropoda</taxon>
        <taxon>Chelicerata</taxon>
        <taxon>Arachnida</taxon>
        <taxon>Acari</taxon>
        <taxon>Acariformes</taxon>
        <taxon>Trombidiformes</taxon>
        <taxon>Prostigmata</taxon>
        <taxon>Eleutherengona</taxon>
        <taxon>Raphignathae</taxon>
        <taxon>Tetranychoidea</taxon>
        <taxon>Tetranychidae</taxon>
        <taxon>Tetranychus</taxon>
    </lineage>
</organism>
<reference evidence="3" key="1">
    <citation type="submission" date="2011-08" db="EMBL/GenBank/DDBJ databases">
        <authorList>
            <person name="Rombauts S."/>
        </authorList>
    </citation>
    <scope>NUCLEOTIDE SEQUENCE</scope>
    <source>
        <strain evidence="3">London</strain>
    </source>
</reference>
<dbReference type="HOGENOM" id="CLU_607400_0_0_1"/>
<evidence type="ECO:0000313" key="2">
    <source>
        <dbReference type="EnsemblMetazoa" id="tetur19g03401.1"/>
    </source>
</evidence>
<evidence type="ECO:0008006" key="4">
    <source>
        <dbReference type="Google" id="ProtNLM"/>
    </source>
</evidence>
<keyword evidence="3" id="KW-1185">Reference proteome</keyword>
<protein>
    <recommendedName>
        <fullName evidence="4">Odorant receptor</fullName>
    </recommendedName>
</protein>
<feature type="transmembrane region" description="Helical" evidence="1">
    <location>
        <begin position="246"/>
        <end position="274"/>
    </location>
</feature>